<evidence type="ECO:0000313" key="1">
    <source>
        <dbReference type="EMBL" id="CAH1450072.1"/>
    </source>
</evidence>
<gene>
    <name evidence="1" type="ORF">LVIROSA_LOCUS35512</name>
</gene>
<sequence>MSRISNHWFRMQQKKNNLEQRLLWNGGKRQLALVDEDENDEISESDMEKSGLKDDVNEGRIVQCEVTSLSTTISLIRSQVQQPQ</sequence>
<protein>
    <submittedName>
        <fullName evidence="1">Uncharacterized protein</fullName>
    </submittedName>
</protein>
<evidence type="ECO:0000313" key="2">
    <source>
        <dbReference type="Proteomes" id="UP001157418"/>
    </source>
</evidence>
<dbReference type="Proteomes" id="UP001157418">
    <property type="component" value="Unassembled WGS sequence"/>
</dbReference>
<proteinExistence type="predicted"/>
<dbReference type="AlphaFoldDB" id="A0AAU9PJ30"/>
<name>A0AAU9PJ30_9ASTR</name>
<comment type="caution">
    <text evidence="1">The sequence shown here is derived from an EMBL/GenBank/DDBJ whole genome shotgun (WGS) entry which is preliminary data.</text>
</comment>
<accession>A0AAU9PJ30</accession>
<keyword evidence="2" id="KW-1185">Reference proteome</keyword>
<organism evidence="1 2">
    <name type="scientific">Lactuca virosa</name>
    <dbReference type="NCBI Taxonomy" id="75947"/>
    <lineage>
        <taxon>Eukaryota</taxon>
        <taxon>Viridiplantae</taxon>
        <taxon>Streptophyta</taxon>
        <taxon>Embryophyta</taxon>
        <taxon>Tracheophyta</taxon>
        <taxon>Spermatophyta</taxon>
        <taxon>Magnoliopsida</taxon>
        <taxon>eudicotyledons</taxon>
        <taxon>Gunneridae</taxon>
        <taxon>Pentapetalae</taxon>
        <taxon>asterids</taxon>
        <taxon>campanulids</taxon>
        <taxon>Asterales</taxon>
        <taxon>Asteraceae</taxon>
        <taxon>Cichorioideae</taxon>
        <taxon>Cichorieae</taxon>
        <taxon>Lactucinae</taxon>
        <taxon>Lactuca</taxon>
    </lineage>
</organism>
<dbReference type="EMBL" id="CAKMRJ010005634">
    <property type="protein sequence ID" value="CAH1450072.1"/>
    <property type="molecule type" value="Genomic_DNA"/>
</dbReference>
<reference evidence="1 2" key="1">
    <citation type="submission" date="2022-01" db="EMBL/GenBank/DDBJ databases">
        <authorList>
            <person name="Xiong W."/>
            <person name="Schranz E."/>
        </authorList>
    </citation>
    <scope>NUCLEOTIDE SEQUENCE [LARGE SCALE GENOMIC DNA]</scope>
</reference>